<dbReference type="RefSeq" id="WP_193428038.1">
    <property type="nucleotide sequence ID" value="NZ_CBCSIP010000068.1"/>
</dbReference>
<proteinExistence type="predicted"/>
<dbReference type="EMBL" id="JAAIYO010000006">
    <property type="protein sequence ID" value="MBE4750853.1"/>
    <property type="molecule type" value="Genomic_DNA"/>
</dbReference>
<reference evidence="1 2" key="1">
    <citation type="submission" date="2020-02" db="EMBL/GenBank/DDBJ databases">
        <authorList>
            <person name="Babadi Z.K."/>
            <person name="Risdian C."/>
            <person name="Ebrahimipour G.H."/>
            <person name="Wink J."/>
        </authorList>
    </citation>
    <scope>NUCLEOTIDE SEQUENCE [LARGE SCALE GENOMIC DNA]</scope>
    <source>
        <strain evidence="1 2">ZKHCc1 1396</strain>
    </source>
</reference>
<name>A0ABR9PSF1_9BACT</name>
<comment type="caution">
    <text evidence="1">The sequence shown here is derived from an EMBL/GenBank/DDBJ whole genome shotgun (WGS) entry which is preliminary data.</text>
</comment>
<sequence length="228" mass="25378">MEPLNEISEVVRWLSAERANRGLARIELAAALKYQGEIHDDTLILTAPDGALSFGTLPEPQRAQVQALLRQHHAEQPARGNVELSVVCDATPVPRIQLTDELQRQRAEQTQARAEASFDTRPYGRALAQRVAEILDAGGELSITVDPREGVLRALWKSGDGTYAHGLRYAQGDSKPSVTLASREEFIRWLADRSDEVFAKEDRPDNPLVWGHGTFNRAYFARKTGQRA</sequence>
<gene>
    <name evidence="1" type="ORF">G4177_22035</name>
</gene>
<dbReference type="Proteomes" id="UP001516472">
    <property type="component" value="Unassembled WGS sequence"/>
</dbReference>
<evidence type="ECO:0000313" key="1">
    <source>
        <dbReference type="EMBL" id="MBE4750853.1"/>
    </source>
</evidence>
<accession>A0ABR9PSF1</accession>
<protein>
    <submittedName>
        <fullName evidence="1">Uncharacterized protein</fullName>
    </submittedName>
</protein>
<evidence type="ECO:0000313" key="2">
    <source>
        <dbReference type="Proteomes" id="UP001516472"/>
    </source>
</evidence>
<keyword evidence="2" id="KW-1185">Reference proteome</keyword>
<organism evidence="1 2">
    <name type="scientific">Corallococcus soli</name>
    <dbReference type="NCBI Taxonomy" id="2710757"/>
    <lineage>
        <taxon>Bacteria</taxon>
        <taxon>Pseudomonadati</taxon>
        <taxon>Myxococcota</taxon>
        <taxon>Myxococcia</taxon>
        <taxon>Myxococcales</taxon>
        <taxon>Cystobacterineae</taxon>
        <taxon>Myxococcaceae</taxon>
        <taxon>Corallococcus</taxon>
    </lineage>
</organism>